<dbReference type="EMBL" id="BMAO01027792">
    <property type="protein sequence ID" value="GFR19629.1"/>
    <property type="molecule type" value="Genomic_DNA"/>
</dbReference>
<gene>
    <name evidence="1" type="ORF">TNCT_621451</name>
</gene>
<evidence type="ECO:0000313" key="1">
    <source>
        <dbReference type="EMBL" id="GFR19629.1"/>
    </source>
</evidence>
<reference evidence="1" key="1">
    <citation type="submission" date="2020-07" db="EMBL/GenBank/DDBJ databases">
        <title>Multicomponent nature underlies the extraordinary mechanical properties of spider dragline silk.</title>
        <authorList>
            <person name="Kono N."/>
            <person name="Nakamura H."/>
            <person name="Mori M."/>
            <person name="Yoshida Y."/>
            <person name="Ohtoshi R."/>
            <person name="Malay A.D."/>
            <person name="Moran D.A.P."/>
            <person name="Tomita M."/>
            <person name="Numata K."/>
            <person name="Arakawa K."/>
        </authorList>
    </citation>
    <scope>NUCLEOTIDE SEQUENCE</scope>
</reference>
<keyword evidence="2" id="KW-1185">Reference proteome</keyword>
<sequence length="86" mass="9647">MPAIIGDDLAQTNSEILYNPLMCQNIDAVFSSSMVLGCCSTRFVCNIVAQKRVACVLIRRIWWPIEAHSSGLWVLQKQNAVPKVFH</sequence>
<proteinExistence type="predicted"/>
<evidence type="ECO:0000313" key="2">
    <source>
        <dbReference type="Proteomes" id="UP000887116"/>
    </source>
</evidence>
<protein>
    <submittedName>
        <fullName evidence="1">Uncharacterized protein</fullName>
    </submittedName>
</protein>
<accession>A0A8X6LTQ6</accession>
<comment type="caution">
    <text evidence="1">The sequence shown here is derived from an EMBL/GenBank/DDBJ whole genome shotgun (WGS) entry which is preliminary data.</text>
</comment>
<dbReference type="AlphaFoldDB" id="A0A8X6LTQ6"/>
<dbReference type="Proteomes" id="UP000887116">
    <property type="component" value="Unassembled WGS sequence"/>
</dbReference>
<organism evidence="1 2">
    <name type="scientific">Trichonephila clavata</name>
    <name type="common">Joro spider</name>
    <name type="synonym">Nephila clavata</name>
    <dbReference type="NCBI Taxonomy" id="2740835"/>
    <lineage>
        <taxon>Eukaryota</taxon>
        <taxon>Metazoa</taxon>
        <taxon>Ecdysozoa</taxon>
        <taxon>Arthropoda</taxon>
        <taxon>Chelicerata</taxon>
        <taxon>Arachnida</taxon>
        <taxon>Araneae</taxon>
        <taxon>Araneomorphae</taxon>
        <taxon>Entelegynae</taxon>
        <taxon>Araneoidea</taxon>
        <taxon>Nephilidae</taxon>
        <taxon>Trichonephila</taxon>
    </lineage>
</organism>
<name>A0A8X6LTQ6_TRICU</name>